<evidence type="ECO:0000256" key="3">
    <source>
        <dbReference type="ARBA" id="ARBA00022801"/>
    </source>
</evidence>
<keyword evidence="5" id="KW-1003">Cell membrane</keyword>
<dbReference type="EMBL" id="JACHFC010000001">
    <property type="protein sequence ID" value="MBB6207844.1"/>
    <property type="molecule type" value="Genomic_DNA"/>
</dbReference>
<dbReference type="Pfam" id="PF00013">
    <property type="entry name" value="KH_1"/>
    <property type="match status" value="1"/>
</dbReference>
<dbReference type="PROSITE" id="PS50084">
    <property type="entry name" value="KH_TYPE_1"/>
    <property type="match status" value="1"/>
</dbReference>
<comment type="subcellular location">
    <subcellularLocation>
        <location evidence="5">Cell membrane</location>
        <topology evidence="5">Single-pass membrane protein</topology>
    </subcellularLocation>
</comment>
<dbReference type="PANTHER" id="PTHR12826">
    <property type="entry name" value="RIBONUCLEASE Y"/>
    <property type="match status" value="1"/>
</dbReference>
<dbReference type="GO" id="GO:0004521">
    <property type="term" value="F:RNA endonuclease activity"/>
    <property type="evidence" value="ECO:0007669"/>
    <property type="project" value="UniProtKB-UniRule"/>
</dbReference>
<dbReference type="Gene3D" id="3.30.310.210">
    <property type="match status" value="1"/>
</dbReference>
<dbReference type="InterPro" id="IPR006675">
    <property type="entry name" value="HDIG_dom"/>
</dbReference>
<dbReference type="AlphaFoldDB" id="A0A7X0DKA0"/>
<dbReference type="NCBIfam" id="TIGR03319">
    <property type="entry name" value="RNase_Y"/>
    <property type="match status" value="1"/>
</dbReference>
<sequence length="510" mass="57986">MIYIIFSSIFAGFILGFLVRVFLGRLSLLNLEKNLKKVRVESQLEIENERRQIIANAKSQMLKEKNQQDRDIRDRKNEIVNLEKRLLQREETLDKRISAPDKQQSRVDFKIKEFEQKEKVIREKEADLVKRLENISGLTREDARKIVIEKVEHESKRDAQVIINKSEQEAQLLADKVAKDILVSTMQRIVTEVSSEFTVASVELPNDEMKGRIIGKEGRNIRALETLIGADIIIDDTPEAVVISCFDPIRKELAKRTLERLVTDGRIHPARIEEVVYNVTNEINSIIQEEGEKVVFDLNIHGLDKRLIRGLGRLYFRSSYGQNVLSHSKETAIIGEILAKEMKLDPVVVKRACLLHDIGKGMESISDNSEGHAITGAELAQSCGESEIVVNAIAAHHNEVKPESLEAIVVQIADAISASRPGARRESLNNYINRLKRLEDIAYSFEGVQKCYAIQAGREVRIIVDNALINDEKSILLARDIAKKIEAEMRYPGKIKVTIIRETRVIEYAR</sequence>
<dbReference type="InterPro" id="IPR036612">
    <property type="entry name" value="KH_dom_type_1_sf"/>
</dbReference>
<feature type="domain" description="HD" evidence="8">
    <location>
        <begin position="324"/>
        <end position="419"/>
    </location>
</feature>
<comment type="caution">
    <text evidence="9">The sequence shown here is derived from an EMBL/GenBank/DDBJ whole genome shotgun (WGS) entry which is preliminary data.</text>
</comment>
<evidence type="ECO:0000256" key="5">
    <source>
        <dbReference type="HAMAP-Rule" id="MF_00335"/>
    </source>
</evidence>
<dbReference type="HAMAP" id="MF_00335">
    <property type="entry name" value="RNase_Y"/>
    <property type="match status" value="1"/>
</dbReference>
<evidence type="ECO:0000256" key="7">
    <source>
        <dbReference type="SAM" id="Coils"/>
    </source>
</evidence>
<dbReference type="SUPFAM" id="SSF109604">
    <property type="entry name" value="HD-domain/PDEase-like"/>
    <property type="match status" value="1"/>
</dbReference>
<reference evidence="9 10" key="1">
    <citation type="submission" date="2020-08" db="EMBL/GenBank/DDBJ databases">
        <title>Genomic Encyclopedia of Type Strains, Phase IV (KMG-IV): sequencing the most valuable type-strain genomes for metagenomic binning, comparative biology and taxonomic classification.</title>
        <authorList>
            <person name="Goeker M."/>
        </authorList>
    </citation>
    <scope>NUCLEOTIDE SEQUENCE [LARGE SCALE GENOMIC DNA]</scope>
    <source>
        <strain evidence="9 10">DSM 17992</strain>
    </source>
</reference>
<dbReference type="Proteomes" id="UP000575983">
    <property type="component" value="Unassembled WGS sequence"/>
</dbReference>
<dbReference type="SUPFAM" id="SSF54791">
    <property type="entry name" value="Eukaryotic type KH-domain (KH-domain type I)"/>
    <property type="match status" value="1"/>
</dbReference>
<dbReference type="RefSeq" id="WP_184107256.1">
    <property type="nucleotide sequence ID" value="NZ_JACHFC010000001.1"/>
</dbReference>
<keyword evidence="4 5" id="KW-0694">RNA-binding</keyword>
<dbReference type="Pfam" id="PF12072">
    <property type="entry name" value="RNase_Y_N"/>
    <property type="match status" value="1"/>
</dbReference>
<dbReference type="GO" id="GO:0005886">
    <property type="term" value="C:plasma membrane"/>
    <property type="evidence" value="ECO:0007669"/>
    <property type="project" value="UniProtKB-SubCell"/>
</dbReference>
<dbReference type="SMART" id="SM00322">
    <property type="entry name" value="KH"/>
    <property type="match status" value="1"/>
</dbReference>
<protein>
    <recommendedName>
        <fullName evidence="5 6">Ribonuclease Y</fullName>
        <shortName evidence="5">RNase Y</shortName>
        <ecNumber evidence="5 6">3.1.-.-</ecNumber>
    </recommendedName>
</protein>
<dbReference type="InterPro" id="IPR003607">
    <property type="entry name" value="HD/PDEase_dom"/>
</dbReference>
<evidence type="ECO:0000256" key="2">
    <source>
        <dbReference type="ARBA" id="ARBA00022759"/>
    </source>
</evidence>
<comment type="function">
    <text evidence="5">Endoribonuclease that initiates mRNA decay.</text>
</comment>
<dbReference type="InterPro" id="IPR022711">
    <property type="entry name" value="RNase_Y_N"/>
</dbReference>
<keyword evidence="7" id="KW-0175">Coiled coil</keyword>
<dbReference type="EC" id="3.1.-.-" evidence="5 6"/>
<dbReference type="GO" id="GO:0016787">
    <property type="term" value="F:hydrolase activity"/>
    <property type="evidence" value="ECO:0007669"/>
    <property type="project" value="UniProtKB-KW"/>
</dbReference>
<dbReference type="Gene3D" id="1.10.3210.10">
    <property type="entry name" value="Hypothetical protein af1432"/>
    <property type="match status" value="1"/>
</dbReference>
<evidence type="ECO:0000256" key="6">
    <source>
        <dbReference type="NCBIfam" id="TIGR03319"/>
    </source>
</evidence>
<keyword evidence="5" id="KW-0472">Membrane</keyword>
<organism evidence="9 10">
    <name type="scientific">Borreliella lanei</name>
    <dbReference type="NCBI Taxonomy" id="373540"/>
    <lineage>
        <taxon>Bacteria</taxon>
        <taxon>Pseudomonadati</taxon>
        <taxon>Spirochaetota</taxon>
        <taxon>Spirochaetia</taxon>
        <taxon>Spirochaetales</taxon>
        <taxon>Borreliaceae</taxon>
        <taxon>Borreliella</taxon>
    </lineage>
</organism>
<dbReference type="CDD" id="cd00077">
    <property type="entry name" value="HDc"/>
    <property type="match status" value="1"/>
</dbReference>
<keyword evidence="3 5" id="KW-0378">Hydrolase</keyword>
<accession>A0A7X0DKA0</accession>
<evidence type="ECO:0000259" key="8">
    <source>
        <dbReference type="PROSITE" id="PS51831"/>
    </source>
</evidence>
<feature type="transmembrane region" description="Helical" evidence="5">
    <location>
        <begin position="6"/>
        <end position="23"/>
    </location>
</feature>
<gene>
    <name evidence="5" type="primary">rny</name>
    <name evidence="9" type="ORF">HNQ06_000334</name>
</gene>
<dbReference type="GO" id="GO:0006402">
    <property type="term" value="P:mRNA catabolic process"/>
    <property type="evidence" value="ECO:0007669"/>
    <property type="project" value="UniProtKB-UniRule"/>
</dbReference>
<dbReference type="SMART" id="SM00471">
    <property type="entry name" value="HDc"/>
    <property type="match status" value="1"/>
</dbReference>
<dbReference type="PANTHER" id="PTHR12826:SF15">
    <property type="entry name" value="RIBONUCLEASE Y"/>
    <property type="match status" value="1"/>
</dbReference>
<evidence type="ECO:0000313" key="9">
    <source>
        <dbReference type="EMBL" id="MBB6207844.1"/>
    </source>
</evidence>
<keyword evidence="1 5" id="KW-0540">Nuclease</keyword>
<comment type="similarity">
    <text evidence="5">Belongs to the RNase Y family.</text>
</comment>
<dbReference type="CDD" id="cd22431">
    <property type="entry name" value="KH-I_RNaseY"/>
    <property type="match status" value="1"/>
</dbReference>
<name>A0A7X0DKA0_9SPIR</name>
<proteinExistence type="inferred from homology"/>
<evidence type="ECO:0000256" key="4">
    <source>
        <dbReference type="ARBA" id="ARBA00022884"/>
    </source>
</evidence>
<evidence type="ECO:0000256" key="1">
    <source>
        <dbReference type="ARBA" id="ARBA00022722"/>
    </source>
</evidence>
<dbReference type="GO" id="GO:0003723">
    <property type="term" value="F:RNA binding"/>
    <property type="evidence" value="ECO:0007669"/>
    <property type="project" value="UniProtKB-UniRule"/>
</dbReference>
<evidence type="ECO:0000313" key="10">
    <source>
        <dbReference type="Proteomes" id="UP000575983"/>
    </source>
</evidence>
<dbReference type="NCBIfam" id="TIGR00277">
    <property type="entry name" value="HDIG"/>
    <property type="match status" value="1"/>
</dbReference>
<feature type="coiled-coil region" evidence="7">
    <location>
        <begin position="65"/>
        <end position="92"/>
    </location>
</feature>
<dbReference type="InterPro" id="IPR017705">
    <property type="entry name" value="Ribonuclease_Y"/>
</dbReference>
<dbReference type="Pfam" id="PF01966">
    <property type="entry name" value="HD"/>
    <property type="match status" value="1"/>
</dbReference>
<keyword evidence="5" id="KW-0812">Transmembrane</keyword>
<keyword evidence="2 5" id="KW-0255">Endonuclease</keyword>
<keyword evidence="10" id="KW-1185">Reference proteome</keyword>
<keyword evidence="5" id="KW-1133">Transmembrane helix</keyword>
<dbReference type="InterPro" id="IPR004088">
    <property type="entry name" value="KH_dom_type_1"/>
</dbReference>
<dbReference type="InterPro" id="IPR004087">
    <property type="entry name" value="KH_dom"/>
</dbReference>
<dbReference type="InterPro" id="IPR006674">
    <property type="entry name" value="HD_domain"/>
</dbReference>
<dbReference type="PROSITE" id="PS51831">
    <property type="entry name" value="HD"/>
    <property type="match status" value="1"/>
</dbReference>